<dbReference type="NCBIfam" id="TIGR02595">
    <property type="entry name" value="PEP_CTERM"/>
    <property type="match status" value="1"/>
</dbReference>
<organism evidence="2 3">
    <name type="scientific">Methyloradius palustris</name>
    <dbReference type="NCBI Taxonomy" id="2778876"/>
    <lineage>
        <taxon>Bacteria</taxon>
        <taxon>Pseudomonadati</taxon>
        <taxon>Pseudomonadota</taxon>
        <taxon>Betaproteobacteria</taxon>
        <taxon>Nitrosomonadales</taxon>
        <taxon>Methylophilaceae</taxon>
        <taxon>Methyloradius</taxon>
    </lineage>
</organism>
<evidence type="ECO:0008006" key="4">
    <source>
        <dbReference type="Google" id="ProtNLM"/>
    </source>
</evidence>
<dbReference type="KEGG" id="mpau:ZMTM_09410"/>
<keyword evidence="1" id="KW-0732">Signal</keyword>
<dbReference type="InterPro" id="IPR013424">
    <property type="entry name" value="Ice-binding_C"/>
</dbReference>
<gene>
    <name evidence="2" type="ORF">ZMTM_09410</name>
</gene>
<name>A0A8D5G7Q8_9PROT</name>
<dbReference type="AlphaFoldDB" id="A0A8D5G7Q8"/>
<dbReference type="EMBL" id="AP024110">
    <property type="protein sequence ID" value="BCM24682.1"/>
    <property type="molecule type" value="Genomic_DNA"/>
</dbReference>
<sequence>MNNQLASPNTNNNLAVITQHISQLLAVGFMLFAAMTSTANASTTVSWPDPATDREAYSSYTNVTESGATSAYNWGVLSIWDISALGGQTFSFCLQKGIGGGWDTSFAVTAGLSSAGFSASRIEAIDLLVSNTMPTFLGLRDTYLSTLSTYGTADKTAANNYALAIQLAVWEIAEETSTTLSLSSGSGSFYLPGASASFPYNNAAAESLAIGFINNITSGTWTATGAYQLKYADSLYKQDQLLLTSAVPEPSNLAMLLLGFAAIGFVTRHKKSSSVKLEQA</sequence>
<feature type="signal peptide" evidence="1">
    <location>
        <begin position="1"/>
        <end position="41"/>
    </location>
</feature>
<protein>
    <recommendedName>
        <fullName evidence="4">PEP-CTERM protein-sorting domain-containing protein</fullName>
    </recommendedName>
</protein>
<evidence type="ECO:0000256" key="1">
    <source>
        <dbReference type="SAM" id="SignalP"/>
    </source>
</evidence>
<evidence type="ECO:0000313" key="2">
    <source>
        <dbReference type="EMBL" id="BCM24682.1"/>
    </source>
</evidence>
<dbReference type="RefSeq" id="WP_221765186.1">
    <property type="nucleotide sequence ID" value="NZ_AP024110.1"/>
</dbReference>
<keyword evidence="3" id="KW-1185">Reference proteome</keyword>
<accession>A0A8D5G7Q8</accession>
<proteinExistence type="predicted"/>
<feature type="chain" id="PRO_5034524777" description="PEP-CTERM protein-sorting domain-containing protein" evidence="1">
    <location>
        <begin position="42"/>
        <end position="280"/>
    </location>
</feature>
<evidence type="ECO:0000313" key="3">
    <source>
        <dbReference type="Proteomes" id="UP000826722"/>
    </source>
</evidence>
<dbReference type="Proteomes" id="UP000826722">
    <property type="component" value="Chromosome"/>
</dbReference>
<reference evidence="2" key="1">
    <citation type="journal article" date="2021" name="Arch. Microbiol.">
        <title>Methyloradius palustris gen. nov., sp. nov., a methanol-oxidizing bacterium isolated from snow.</title>
        <authorList>
            <person name="Miyadera T."/>
            <person name="Kojima H."/>
            <person name="Fukui M."/>
        </authorList>
    </citation>
    <scope>NUCLEOTIDE SEQUENCE</scope>
    <source>
        <strain evidence="2">Zm11</strain>
    </source>
</reference>